<gene>
    <name evidence="1" type="ORF">HMPREF9080_00626</name>
</gene>
<dbReference type="HOGENOM" id="CLU_2367697_0_0_6"/>
<comment type="caution">
    <text evidence="1">The sequence shown here is derived from an EMBL/GenBank/DDBJ whole genome shotgun (WGS) entry which is preliminary data.</text>
</comment>
<evidence type="ECO:0000313" key="2">
    <source>
        <dbReference type="Proteomes" id="UP000004750"/>
    </source>
</evidence>
<dbReference type="EMBL" id="AGCM01000032">
    <property type="protein sequence ID" value="EHM55575.1"/>
    <property type="molecule type" value="Genomic_DNA"/>
</dbReference>
<dbReference type="Proteomes" id="UP000004750">
    <property type="component" value="Unassembled WGS sequence"/>
</dbReference>
<protein>
    <submittedName>
        <fullName evidence="1">Uncharacterized protein</fullName>
    </submittedName>
</protein>
<accession>G9ZCZ6</accession>
<dbReference type="AlphaFoldDB" id="G9ZCZ6"/>
<evidence type="ECO:0000313" key="1">
    <source>
        <dbReference type="EMBL" id="EHM55575.1"/>
    </source>
</evidence>
<organism evidence="1 2">
    <name type="scientific">Cardiobacterium valvarum F0432</name>
    <dbReference type="NCBI Taxonomy" id="797473"/>
    <lineage>
        <taxon>Bacteria</taxon>
        <taxon>Pseudomonadati</taxon>
        <taxon>Pseudomonadota</taxon>
        <taxon>Gammaproteobacteria</taxon>
        <taxon>Cardiobacteriales</taxon>
        <taxon>Cardiobacteriaceae</taxon>
        <taxon>Cardiobacterium</taxon>
    </lineage>
</organism>
<proteinExistence type="predicted"/>
<reference evidence="1 2" key="1">
    <citation type="submission" date="2011-08" db="EMBL/GenBank/DDBJ databases">
        <authorList>
            <person name="Weinstock G."/>
            <person name="Sodergren E."/>
            <person name="Clifton S."/>
            <person name="Fulton L."/>
            <person name="Fulton B."/>
            <person name="Courtney L."/>
            <person name="Fronick C."/>
            <person name="Harrison M."/>
            <person name="Strong C."/>
            <person name="Farmer C."/>
            <person name="Delahaunty K."/>
            <person name="Markovic C."/>
            <person name="Hall O."/>
            <person name="Minx P."/>
            <person name="Tomlinson C."/>
            <person name="Mitreva M."/>
            <person name="Hou S."/>
            <person name="Chen J."/>
            <person name="Wollam A."/>
            <person name="Pepin K.H."/>
            <person name="Johnson M."/>
            <person name="Bhonagiri V."/>
            <person name="Zhang X."/>
            <person name="Suruliraj S."/>
            <person name="Warren W."/>
            <person name="Chinwalla A."/>
            <person name="Mardis E.R."/>
            <person name="Wilson R.K."/>
        </authorList>
    </citation>
    <scope>NUCLEOTIDE SEQUENCE [LARGE SCALE GENOMIC DNA]</scope>
    <source>
        <strain evidence="1 2">F0432</strain>
    </source>
</reference>
<name>G9ZCZ6_9GAMM</name>
<sequence>MFVGGGAVHAAVLFVFLFFAKFGGLDGVVAAGQGQADLQAVAVGAGQNAVVGAEEGGIVGSLGLLLGGLAAVVSRWRVVATAAQAQGGTTAEEDG</sequence>